<evidence type="ECO:0000256" key="7">
    <source>
        <dbReference type="ARBA" id="ARBA00022598"/>
    </source>
</evidence>
<dbReference type="SUPFAM" id="SSF52374">
    <property type="entry name" value="Nucleotidylyl transferase"/>
    <property type="match status" value="1"/>
</dbReference>
<reference evidence="15" key="1">
    <citation type="submission" date="2016-10" db="EMBL/GenBank/DDBJ databases">
        <authorList>
            <person name="Varghese N."/>
            <person name="Submissions S."/>
        </authorList>
    </citation>
    <scope>NUCLEOTIDE SEQUENCE [LARGE SCALE GENOMIC DNA]</scope>
    <source>
        <strain evidence="15">CGMCC 1.10789</strain>
    </source>
</reference>
<feature type="active site" description="Proton donor" evidence="13">
    <location>
        <position position="43"/>
    </location>
</feature>
<dbReference type="STRING" id="990712.SAMN05216257_10765"/>
<dbReference type="GO" id="GO:0004592">
    <property type="term" value="F:pantoate-beta-alanine ligase activity"/>
    <property type="evidence" value="ECO:0007669"/>
    <property type="project" value="UniProtKB-UniRule"/>
</dbReference>
<dbReference type="Pfam" id="PF02569">
    <property type="entry name" value="Pantoate_ligase"/>
    <property type="match status" value="1"/>
</dbReference>
<dbReference type="NCBIfam" id="TIGR00018">
    <property type="entry name" value="panC"/>
    <property type="match status" value="1"/>
</dbReference>
<dbReference type="PANTHER" id="PTHR21299">
    <property type="entry name" value="CYTIDYLATE KINASE/PANTOATE-BETA-ALANINE LIGASE"/>
    <property type="match status" value="1"/>
</dbReference>
<dbReference type="NCBIfam" id="TIGR00125">
    <property type="entry name" value="cyt_tran_rel"/>
    <property type="match status" value="1"/>
</dbReference>
<comment type="subcellular location">
    <subcellularLocation>
        <location evidence="1 13">Cytoplasm</location>
    </subcellularLocation>
</comment>
<dbReference type="AlphaFoldDB" id="A0A1G9GEZ4"/>
<gene>
    <name evidence="13" type="primary">panC</name>
    <name evidence="14" type="ORF">SAMN05216257_10765</name>
</gene>
<evidence type="ECO:0000256" key="4">
    <source>
        <dbReference type="ARBA" id="ARBA00012219"/>
    </source>
</evidence>
<dbReference type="GO" id="GO:0005524">
    <property type="term" value="F:ATP binding"/>
    <property type="evidence" value="ECO:0007669"/>
    <property type="project" value="UniProtKB-KW"/>
</dbReference>
<dbReference type="Gene3D" id="3.40.50.620">
    <property type="entry name" value="HUPs"/>
    <property type="match status" value="1"/>
</dbReference>
<feature type="binding site" evidence="13">
    <location>
        <position position="67"/>
    </location>
    <ligand>
        <name>(R)-pantoate</name>
        <dbReference type="ChEBI" id="CHEBI:15980"/>
    </ligand>
</feature>
<dbReference type="OrthoDB" id="9773087at2"/>
<keyword evidence="10 13" id="KW-0067">ATP-binding</keyword>
<accession>A0A1G9GEZ4</accession>
<organism evidence="14 15">
    <name type="scientific">Meinhardsimonia xiamenensis</name>
    <dbReference type="NCBI Taxonomy" id="990712"/>
    <lineage>
        <taxon>Bacteria</taxon>
        <taxon>Pseudomonadati</taxon>
        <taxon>Pseudomonadota</taxon>
        <taxon>Alphaproteobacteria</taxon>
        <taxon>Rhodobacterales</taxon>
        <taxon>Paracoccaceae</taxon>
        <taxon>Meinhardsimonia</taxon>
    </lineage>
</organism>
<feature type="binding site" evidence="13">
    <location>
        <begin position="190"/>
        <end position="193"/>
    </location>
    <ligand>
        <name>ATP</name>
        <dbReference type="ChEBI" id="CHEBI:30616"/>
    </ligand>
</feature>
<keyword evidence="8 13" id="KW-0566">Pantothenate biosynthesis</keyword>
<dbReference type="EC" id="6.3.2.1" evidence="4 13"/>
<dbReference type="InterPro" id="IPR042176">
    <property type="entry name" value="Pantoate_ligase_C"/>
</dbReference>
<dbReference type="Proteomes" id="UP000199328">
    <property type="component" value="Unassembled WGS sequence"/>
</dbReference>
<comment type="catalytic activity">
    <reaction evidence="11 13">
        <text>(R)-pantoate + beta-alanine + ATP = (R)-pantothenate + AMP + diphosphate + H(+)</text>
        <dbReference type="Rhea" id="RHEA:10912"/>
        <dbReference type="ChEBI" id="CHEBI:15378"/>
        <dbReference type="ChEBI" id="CHEBI:15980"/>
        <dbReference type="ChEBI" id="CHEBI:29032"/>
        <dbReference type="ChEBI" id="CHEBI:30616"/>
        <dbReference type="ChEBI" id="CHEBI:33019"/>
        <dbReference type="ChEBI" id="CHEBI:57966"/>
        <dbReference type="ChEBI" id="CHEBI:456215"/>
        <dbReference type="EC" id="6.3.2.1"/>
    </reaction>
</comment>
<keyword evidence="6 13" id="KW-0963">Cytoplasm</keyword>
<name>A0A1G9GEZ4_9RHOB</name>
<comment type="pathway">
    <text evidence="2 13">Cofactor biosynthesis; (R)-pantothenate biosynthesis; (R)-pantothenate from (R)-pantoate and beta-alanine: step 1/1.</text>
</comment>
<dbReference type="InterPro" id="IPR003721">
    <property type="entry name" value="Pantoate_ligase"/>
</dbReference>
<comment type="function">
    <text evidence="12 13">Catalyzes the condensation of pantoate with beta-alanine in an ATP-dependent reaction via a pantoyl-adenylate intermediate.</text>
</comment>
<evidence type="ECO:0000256" key="3">
    <source>
        <dbReference type="ARBA" id="ARBA00009256"/>
    </source>
</evidence>
<evidence type="ECO:0000256" key="10">
    <source>
        <dbReference type="ARBA" id="ARBA00022840"/>
    </source>
</evidence>
<proteinExistence type="inferred from homology"/>
<dbReference type="FunFam" id="3.40.50.620:FF:000114">
    <property type="entry name" value="Pantothenate synthetase"/>
    <property type="match status" value="1"/>
</dbReference>
<evidence type="ECO:0000256" key="6">
    <source>
        <dbReference type="ARBA" id="ARBA00022490"/>
    </source>
</evidence>
<feature type="binding site" evidence="13">
    <location>
        <begin position="36"/>
        <end position="43"/>
    </location>
    <ligand>
        <name>ATP</name>
        <dbReference type="ChEBI" id="CHEBI:30616"/>
    </ligand>
</feature>
<dbReference type="CDD" id="cd00560">
    <property type="entry name" value="PanC"/>
    <property type="match status" value="1"/>
</dbReference>
<evidence type="ECO:0000256" key="13">
    <source>
        <dbReference type="HAMAP-Rule" id="MF_00158"/>
    </source>
</evidence>
<comment type="miscellaneous">
    <text evidence="13">The reaction proceeds by a bi uni uni bi ping pong mechanism.</text>
</comment>
<feature type="binding site" evidence="13">
    <location>
        <position position="159"/>
    </location>
    <ligand>
        <name>(R)-pantoate</name>
        <dbReference type="ChEBI" id="CHEBI:15980"/>
    </ligand>
</feature>
<dbReference type="Gene3D" id="3.30.1300.10">
    <property type="entry name" value="Pantoate-beta-alanine ligase, C-terminal domain"/>
    <property type="match status" value="1"/>
</dbReference>
<dbReference type="GO" id="GO:0005829">
    <property type="term" value="C:cytosol"/>
    <property type="evidence" value="ECO:0007669"/>
    <property type="project" value="TreeGrafter"/>
</dbReference>
<evidence type="ECO:0000313" key="15">
    <source>
        <dbReference type="Proteomes" id="UP000199328"/>
    </source>
</evidence>
<comment type="similarity">
    <text evidence="3 13">Belongs to the pantothenate synthetase family.</text>
</comment>
<feature type="binding site" evidence="13">
    <location>
        <begin position="153"/>
        <end position="156"/>
    </location>
    <ligand>
        <name>ATP</name>
        <dbReference type="ChEBI" id="CHEBI:30616"/>
    </ligand>
</feature>
<dbReference type="PANTHER" id="PTHR21299:SF1">
    <property type="entry name" value="PANTOATE--BETA-ALANINE LIGASE"/>
    <property type="match status" value="1"/>
</dbReference>
<feature type="binding site" evidence="13">
    <location>
        <position position="67"/>
    </location>
    <ligand>
        <name>beta-alanine</name>
        <dbReference type="ChEBI" id="CHEBI:57966"/>
    </ligand>
</feature>
<dbReference type="GO" id="GO:0015940">
    <property type="term" value="P:pantothenate biosynthetic process"/>
    <property type="evidence" value="ECO:0007669"/>
    <property type="project" value="UniProtKB-UniRule"/>
</dbReference>
<evidence type="ECO:0000256" key="9">
    <source>
        <dbReference type="ARBA" id="ARBA00022741"/>
    </source>
</evidence>
<sequence>MSAPGLPPVIERISALRQTVTAWKKEGARVGVVPTMGALHEGHLSLVRAAREGAERVIVTIFVNPAQFNDPEDLKKYPRDLAGDLALLAPLGVDAVFAPPVEEVYPPGFATSVHVAGVSEGLCGAGRPGHFDGVATVVAKLFNMTAADRAWFGEKDWQQLQVVRRLARDLDIPVEVIGCPTVREADGLALSSRNRLLSAEARARAPALYRALCDAAAALEAGEAAPDALECARRAILAAGFERVEYLELRAEADMAPMEALSAPARLLAAAWLEGVRLIDNIALAPR</sequence>
<evidence type="ECO:0000256" key="8">
    <source>
        <dbReference type="ARBA" id="ARBA00022655"/>
    </source>
</evidence>
<dbReference type="UniPathway" id="UPA00028">
    <property type="reaction ID" value="UER00005"/>
</dbReference>
<evidence type="ECO:0000256" key="1">
    <source>
        <dbReference type="ARBA" id="ARBA00004496"/>
    </source>
</evidence>
<evidence type="ECO:0000313" key="14">
    <source>
        <dbReference type="EMBL" id="SDK99244.1"/>
    </source>
</evidence>
<evidence type="ECO:0000256" key="12">
    <source>
        <dbReference type="ARBA" id="ARBA00055042"/>
    </source>
</evidence>
<keyword evidence="7 13" id="KW-0436">Ligase</keyword>
<feature type="binding site" evidence="13">
    <location>
        <position position="182"/>
    </location>
    <ligand>
        <name>ATP</name>
        <dbReference type="ChEBI" id="CHEBI:30616"/>
    </ligand>
</feature>
<evidence type="ECO:0000256" key="2">
    <source>
        <dbReference type="ARBA" id="ARBA00004990"/>
    </source>
</evidence>
<keyword evidence="9 13" id="KW-0547">Nucleotide-binding</keyword>
<dbReference type="InterPro" id="IPR004821">
    <property type="entry name" value="Cyt_trans-like"/>
</dbReference>
<protein>
    <recommendedName>
        <fullName evidence="5 13">Pantothenate synthetase</fullName>
        <shortName evidence="13">PS</shortName>
        <ecNumber evidence="4 13">6.3.2.1</ecNumber>
    </recommendedName>
    <alternativeName>
        <fullName evidence="13">Pantoate--beta-alanine ligase</fullName>
    </alternativeName>
    <alternativeName>
        <fullName evidence="13">Pantoate-activating enzyme</fullName>
    </alternativeName>
</protein>
<evidence type="ECO:0000256" key="5">
    <source>
        <dbReference type="ARBA" id="ARBA00014155"/>
    </source>
</evidence>
<dbReference type="HAMAP" id="MF_00158">
    <property type="entry name" value="PanC"/>
    <property type="match status" value="1"/>
</dbReference>
<dbReference type="InterPro" id="IPR014729">
    <property type="entry name" value="Rossmann-like_a/b/a_fold"/>
</dbReference>
<keyword evidence="15" id="KW-1185">Reference proteome</keyword>
<evidence type="ECO:0000256" key="11">
    <source>
        <dbReference type="ARBA" id="ARBA00048258"/>
    </source>
</evidence>
<comment type="subunit">
    <text evidence="13">Homodimer.</text>
</comment>
<dbReference type="EMBL" id="FNFV01000007">
    <property type="protein sequence ID" value="SDK99244.1"/>
    <property type="molecule type" value="Genomic_DNA"/>
</dbReference>